<dbReference type="GO" id="GO:0005737">
    <property type="term" value="C:cytoplasm"/>
    <property type="evidence" value="ECO:0007669"/>
    <property type="project" value="TreeGrafter"/>
</dbReference>
<feature type="region of interest" description="Disordered" evidence="10">
    <location>
        <begin position="330"/>
        <end position="361"/>
    </location>
</feature>
<dbReference type="PROSITE" id="PS50057">
    <property type="entry name" value="FERM_3"/>
    <property type="match status" value="1"/>
</dbReference>
<dbReference type="PROSITE" id="PS50055">
    <property type="entry name" value="TYR_PHOSPHATASE_PTP"/>
    <property type="match status" value="1"/>
</dbReference>
<evidence type="ECO:0000256" key="8">
    <source>
        <dbReference type="PIRSR" id="PIRSR000927-1"/>
    </source>
</evidence>
<dbReference type="SMART" id="SM01196">
    <property type="entry name" value="FERM_C"/>
    <property type="match status" value="1"/>
</dbReference>
<evidence type="ECO:0000256" key="7">
    <source>
        <dbReference type="PIRNR" id="PIRNR000927"/>
    </source>
</evidence>
<keyword evidence="6 7" id="KW-0206">Cytoskeleton</keyword>
<feature type="region of interest" description="Disordered" evidence="10">
    <location>
        <begin position="399"/>
        <end position="423"/>
    </location>
</feature>
<dbReference type="FunFam" id="3.90.190.10:FF:000023">
    <property type="entry name" value="Tyrosine-protein phosphatase non-receptor type"/>
    <property type="match status" value="1"/>
</dbReference>
<dbReference type="InterPro" id="IPR000387">
    <property type="entry name" value="Tyr_Pase_dom"/>
</dbReference>
<dbReference type="SMART" id="SM00404">
    <property type="entry name" value="PTPc_motif"/>
    <property type="match status" value="1"/>
</dbReference>
<evidence type="ECO:0000256" key="3">
    <source>
        <dbReference type="ARBA" id="ARBA00022490"/>
    </source>
</evidence>
<comment type="function">
    <text evidence="7">May act at junctions between the membrane and the cytoskeleton.</text>
</comment>
<dbReference type="SUPFAM" id="SSF47031">
    <property type="entry name" value="Second domain of FERM"/>
    <property type="match status" value="1"/>
</dbReference>
<dbReference type="Proteomes" id="UP000515140">
    <property type="component" value="Unplaced"/>
</dbReference>
<feature type="binding site" evidence="9">
    <location>
        <position position="845"/>
    </location>
    <ligand>
        <name>substrate</name>
    </ligand>
</feature>
<dbReference type="InterPro" id="IPR029071">
    <property type="entry name" value="Ubiquitin-like_domsf"/>
</dbReference>
<dbReference type="SMART" id="SM00194">
    <property type="entry name" value="PTPc"/>
    <property type="match status" value="1"/>
</dbReference>
<dbReference type="InterPro" id="IPR001478">
    <property type="entry name" value="PDZ"/>
</dbReference>
<keyword evidence="3 7" id="KW-0963">Cytoplasm</keyword>
<dbReference type="GO" id="GO:0009898">
    <property type="term" value="C:cytoplasmic side of plasma membrane"/>
    <property type="evidence" value="ECO:0007669"/>
    <property type="project" value="TreeGrafter"/>
</dbReference>
<dbReference type="Pfam" id="PF08736">
    <property type="entry name" value="FA"/>
    <property type="match status" value="1"/>
</dbReference>
<evidence type="ECO:0000313" key="15">
    <source>
        <dbReference type="Proteomes" id="UP000515140"/>
    </source>
</evidence>
<dbReference type="SUPFAM" id="SSF50156">
    <property type="entry name" value="PDZ domain-like"/>
    <property type="match status" value="1"/>
</dbReference>
<dbReference type="Pfam" id="PF09379">
    <property type="entry name" value="FERM_N"/>
    <property type="match status" value="1"/>
</dbReference>
<keyword evidence="15" id="KW-1185">Reference proteome</keyword>
<evidence type="ECO:0000259" key="14">
    <source>
        <dbReference type="PROSITE" id="PS50106"/>
    </source>
</evidence>
<dbReference type="PROSITE" id="PS50056">
    <property type="entry name" value="TYR_PHOSPHATASE_2"/>
    <property type="match status" value="1"/>
</dbReference>
<dbReference type="GeneID" id="110192075"/>
<protein>
    <recommendedName>
        <fullName evidence="7">Tyrosine-protein phosphatase non-receptor type</fullName>
        <ecNumber evidence="7">3.1.3.48</ecNumber>
    </recommendedName>
</protein>
<dbReference type="GO" id="GO:0005856">
    <property type="term" value="C:cytoskeleton"/>
    <property type="evidence" value="ECO:0007669"/>
    <property type="project" value="UniProtKB-SubCell"/>
</dbReference>
<dbReference type="SMART" id="SM01195">
    <property type="entry name" value="FA"/>
    <property type="match status" value="1"/>
</dbReference>
<evidence type="ECO:0000256" key="9">
    <source>
        <dbReference type="PIRSR" id="PIRSR000927-2"/>
    </source>
</evidence>
<gene>
    <name evidence="16" type="primary">PTPN4</name>
</gene>
<evidence type="ECO:0000259" key="12">
    <source>
        <dbReference type="PROSITE" id="PS50056"/>
    </source>
</evidence>
<dbReference type="PIRSF" id="PIRSF000927">
    <property type="entry name" value="Tyr-Ptase_nr3"/>
    <property type="match status" value="1"/>
</dbReference>
<dbReference type="EC" id="3.1.3.48" evidence="7"/>
<dbReference type="Gene3D" id="3.90.190.10">
    <property type="entry name" value="Protein tyrosine phosphatase superfamily"/>
    <property type="match status" value="1"/>
</dbReference>
<dbReference type="InterPro" id="IPR035963">
    <property type="entry name" value="FERM_2"/>
</dbReference>
<dbReference type="PANTHER" id="PTHR45706">
    <property type="entry name" value="TYROSINE-PROTEIN PHOSPHATASE"/>
    <property type="match status" value="1"/>
</dbReference>
<feature type="domain" description="Tyrosine-protein phosphatase" evidence="11">
    <location>
        <begin position="604"/>
        <end position="860"/>
    </location>
</feature>
<dbReference type="GO" id="GO:0004725">
    <property type="term" value="F:protein tyrosine phosphatase activity"/>
    <property type="evidence" value="ECO:0007669"/>
    <property type="project" value="UniProtKB-EC"/>
</dbReference>
<dbReference type="InterPro" id="IPR012151">
    <property type="entry name" value="Tyr_Pase_non-rcpt_typ-3/4"/>
</dbReference>
<keyword evidence="5 7" id="KW-0904">Protein phosphatase</keyword>
<accession>A0A6P5IIW0</accession>
<dbReference type="InterPro" id="IPR014352">
    <property type="entry name" value="FERM/acyl-CoA-bd_prot_sf"/>
</dbReference>
<keyword evidence="4 7" id="KW-0378">Hydrolase</keyword>
<dbReference type="FunFam" id="2.30.42.10:FF:000045">
    <property type="entry name" value="Tyrosine-protein phosphatase non-receptor type"/>
    <property type="match status" value="1"/>
</dbReference>
<evidence type="ECO:0000259" key="11">
    <source>
        <dbReference type="PROSITE" id="PS50055"/>
    </source>
</evidence>
<evidence type="ECO:0000256" key="10">
    <source>
        <dbReference type="SAM" id="MobiDB-lite"/>
    </source>
</evidence>
<dbReference type="Gene3D" id="2.30.42.10">
    <property type="match status" value="1"/>
</dbReference>
<dbReference type="PROSITE" id="PS50106">
    <property type="entry name" value="PDZ"/>
    <property type="match status" value="1"/>
</dbReference>
<comment type="similarity">
    <text evidence="2 7">Belongs to the protein-tyrosine phosphatase family. Non-receptor class subfamily.</text>
</comment>
<dbReference type="PANTHER" id="PTHR45706:SF7">
    <property type="entry name" value="TYROSINE-PROTEIN PHOSPHATASE NON-RECEPTOR TYPE 4"/>
    <property type="match status" value="1"/>
</dbReference>
<feature type="binding site" evidence="9">
    <location>
        <position position="769"/>
    </location>
    <ligand>
        <name>substrate</name>
    </ligand>
</feature>
<dbReference type="Gene3D" id="2.30.29.30">
    <property type="entry name" value="Pleckstrin-homology domain (PH domain)/Phosphotyrosine-binding domain (PTB)"/>
    <property type="match status" value="1"/>
</dbReference>
<feature type="compositionally biased region" description="Polar residues" evidence="10">
    <location>
        <begin position="347"/>
        <end position="357"/>
    </location>
</feature>
<dbReference type="SUPFAM" id="SSF52799">
    <property type="entry name" value="(Phosphotyrosine protein) phosphatases II"/>
    <property type="match status" value="1"/>
</dbReference>
<dbReference type="InterPro" id="IPR036034">
    <property type="entry name" value="PDZ_sf"/>
</dbReference>
<dbReference type="RefSeq" id="XP_020818751.1">
    <property type="nucleotide sequence ID" value="XM_020963092.1"/>
</dbReference>
<dbReference type="FunFam" id="3.10.20.90:FF:000104">
    <property type="entry name" value="Tyrosine-protein phosphatase non-receptor type"/>
    <property type="match status" value="1"/>
</dbReference>
<dbReference type="InterPro" id="IPR019749">
    <property type="entry name" value="Band_41_domain"/>
</dbReference>
<dbReference type="InterPro" id="IPR018979">
    <property type="entry name" value="FERM_N"/>
</dbReference>
<dbReference type="InterPro" id="IPR018980">
    <property type="entry name" value="FERM_PH-like_C"/>
</dbReference>
<feature type="domain" description="PDZ" evidence="14">
    <location>
        <begin position="466"/>
        <end position="538"/>
    </location>
</feature>
<dbReference type="CDD" id="cd13189">
    <property type="entry name" value="FERM_C_PTPN4_PTPN3_like"/>
    <property type="match status" value="1"/>
</dbReference>
<dbReference type="InterPro" id="IPR029021">
    <property type="entry name" value="Prot-tyrosine_phosphatase-like"/>
</dbReference>
<dbReference type="CDD" id="cd14473">
    <property type="entry name" value="FERM_B-lobe"/>
    <property type="match status" value="1"/>
</dbReference>
<dbReference type="SUPFAM" id="SSF50729">
    <property type="entry name" value="PH domain-like"/>
    <property type="match status" value="1"/>
</dbReference>
<dbReference type="PROSITE" id="PS00383">
    <property type="entry name" value="TYR_PHOSPHATASE_1"/>
    <property type="match status" value="1"/>
</dbReference>
<dbReference type="InterPro" id="IPR016130">
    <property type="entry name" value="Tyr_Pase_AS"/>
</dbReference>
<dbReference type="FunFam" id="2.30.29.30:FF:000002">
    <property type="entry name" value="Band 4.1-like protein 5 isoform 1"/>
    <property type="match status" value="1"/>
</dbReference>
<dbReference type="CDD" id="cd06706">
    <property type="entry name" value="PDZ_PTPN3-4-like"/>
    <property type="match status" value="1"/>
</dbReference>
<comment type="subcellular location">
    <subcellularLocation>
        <location evidence="1 7">Cytoplasm</location>
        <location evidence="1 7">Cytoskeleton</location>
    </subcellularLocation>
</comment>
<sequence>MTARFRLPAGRTYNVRASELARDRQHTEVVCNILLLDNTVQAFKVNKHDQGQVLLDTVFKHLDLTERDYFGLQLADDSTDNPRWLDPNKPIRKQLKNILLLILGGSPYSLNLRVKFFVSDPNKLQEEYTRYQYFLQIKQDILTGRGLSPAEAEFNYLNTARTLELYGVELHYARDQSNNEIMIGVMSGGILIYKNRVRMNTFPWLKIVKISFKCKQFFIQLRKELHESRETLLGFNMVNYRACKNLWKACVEHHTFFRLDRPLPPQKNFFAHYFTLGSKFRYCGRTEVQSVQYGKEKANKDRVFARSPSKPLARKLMDWEVVSRNSLSDERLETQSLPSRSPPGTPNHRNSAFTQEGTRLRPSSVGHLVDHIVHTSPSEVFVNHRSPSSTQANSIILESSPSQETSEDGQPPALPPKQSKKNSWNQIHFSHSQQDLDNHINETFDVPASPEKSTPNGGIPQDNLVLIKMKPDENGRFGFNVKGGYDQKMPVIVSRVAPGTPADLCVPRLNEGDQVVLINGRDIAEHTHDQVVMFIKASCERHSGELVLLVRPNAVYDVVEEKFENEPDFQYIPEKSPLDGVHQNDNALRESMIQLAEGLDSGTVLTQFDQLYRKKPGMTMSCAKLPQNISKNRYRDISPYDATRVILKDNDDYINANYINMEIPSSSIINQYIACQGPLPNTCTDFWQMTWEQGSSMVVMLTTQVERGRVKCHQYWPELTESSLYGNFQVTCHSEEGNSAYVFRNMTLCNLEKNESRQLTQIQYIAWPDHGVPDDSSDFLDFVCHVRNKRAGKEEPIIVHCSAGIGRTGVLITMETAMCLIECNQPVYPLDIVRTMRDQRAMMIQTPSQYRFVCEAILKVYEEGFIKPLKT</sequence>
<dbReference type="InterPro" id="IPR041783">
    <property type="entry name" value="PTPN3/4_FERM_C"/>
</dbReference>
<dbReference type="SMART" id="SM00228">
    <property type="entry name" value="PDZ"/>
    <property type="match status" value="1"/>
</dbReference>
<dbReference type="GO" id="GO:0008092">
    <property type="term" value="F:cytoskeletal protein binding"/>
    <property type="evidence" value="ECO:0007669"/>
    <property type="project" value="InterPro"/>
</dbReference>
<dbReference type="InterPro" id="IPR011993">
    <property type="entry name" value="PH-like_dom_sf"/>
</dbReference>
<dbReference type="SMART" id="SM00295">
    <property type="entry name" value="B41"/>
    <property type="match status" value="1"/>
</dbReference>
<dbReference type="Pfam" id="PF00595">
    <property type="entry name" value="PDZ"/>
    <property type="match status" value="1"/>
</dbReference>
<proteinExistence type="inferred from homology"/>
<name>A0A6P5IIW0_PHACI</name>
<evidence type="ECO:0000256" key="4">
    <source>
        <dbReference type="ARBA" id="ARBA00022801"/>
    </source>
</evidence>
<dbReference type="InterPro" id="IPR003595">
    <property type="entry name" value="Tyr_Pase_cat"/>
</dbReference>
<evidence type="ECO:0000256" key="1">
    <source>
        <dbReference type="ARBA" id="ARBA00004245"/>
    </source>
</evidence>
<dbReference type="PRINTS" id="PR00700">
    <property type="entry name" value="PRTYPHPHTASE"/>
</dbReference>
<feature type="binding site" evidence="9">
    <location>
        <begin position="801"/>
        <end position="807"/>
    </location>
    <ligand>
        <name>substrate</name>
    </ligand>
</feature>
<feature type="active site" description="Phosphocysteine intermediate" evidence="8">
    <location>
        <position position="801"/>
    </location>
</feature>
<dbReference type="Pfam" id="PF09380">
    <property type="entry name" value="FERM_C"/>
    <property type="match status" value="1"/>
</dbReference>
<evidence type="ECO:0000313" key="16">
    <source>
        <dbReference type="RefSeq" id="XP_020818751.1"/>
    </source>
</evidence>
<dbReference type="InterPro" id="IPR019748">
    <property type="entry name" value="FERM_central"/>
</dbReference>
<dbReference type="Pfam" id="PF00102">
    <property type="entry name" value="Y_phosphatase"/>
    <property type="match status" value="1"/>
</dbReference>
<dbReference type="InterPro" id="IPR014847">
    <property type="entry name" value="FA"/>
</dbReference>
<dbReference type="Gene3D" id="3.10.20.90">
    <property type="entry name" value="Phosphatidylinositol 3-kinase Catalytic Subunit, Chain A, domain 1"/>
    <property type="match status" value="1"/>
</dbReference>
<evidence type="ECO:0000256" key="5">
    <source>
        <dbReference type="ARBA" id="ARBA00022912"/>
    </source>
</evidence>
<dbReference type="InterPro" id="IPR000242">
    <property type="entry name" value="PTP_cat"/>
</dbReference>
<evidence type="ECO:0000256" key="2">
    <source>
        <dbReference type="ARBA" id="ARBA00009649"/>
    </source>
</evidence>
<organism evidence="15 16">
    <name type="scientific">Phascolarctos cinereus</name>
    <name type="common">Koala</name>
    <dbReference type="NCBI Taxonomy" id="38626"/>
    <lineage>
        <taxon>Eukaryota</taxon>
        <taxon>Metazoa</taxon>
        <taxon>Chordata</taxon>
        <taxon>Craniata</taxon>
        <taxon>Vertebrata</taxon>
        <taxon>Euteleostomi</taxon>
        <taxon>Mammalia</taxon>
        <taxon>Metatheria</taxon>
        <taxon>Diprotodontia</taxon>
        <taxon>Phascolarctidae</taxon>
        <taxon>Phascolarctos</taxon>
    </lineage>
</organism>
<feature type="domain" description="Tyrosine specific protein phosphatases" evidence="12">
    <location>
        <begin position="777"/>
        <end position="851"/>
    </location>
</feature>
<comment type="catalytic activity">
    <reaction evidence="7">
        <text>O-phospho-L-tyrosyl-[protein] + H2O = L-tyrosyl-[protein] + phosphate</text>
        <dbReference type="Rhea" id="RHEA:10684"/>
        <dbReference type="Rhea" id="RHEA-COMP:10136"/>
        <dbReference type="Rhea" id="RHEA-COMP:20101"/>
        <dbReference type="ChEBI" id="CHEBI:15377"/>
        <dbReference type="ChEBI" id="CHEBI:43474"/>
        <dbReference type="ChEBI" id="CHEBI:46858"/>
        <dbReference type="ChEBI" id="CHEBI:61978"/>
        <dbReference type="EC" id="3.1.3.48"/>
    </reaction>
</comment>
<dbReference type="InterPro" id="IPR000299">
    <property type="entry name" value="FERM_domain"/>
</dbReference>
<feature type="domain" description="FERM" evidence="13">
    <location>
        <begin position="29"/>
        <end position="380"/>
    </location>
</feature>
<dbReference type="Gene3D" id="1.20.80.10">
    <property type="match status" value="1"/>
</dbReference>
<dbReference type="SUPFAM" id="SSF54236">
    <property type="entry name" value="Ubiquitin-like"/>
    <property type="match status" value="1"/>
</dbReference>
<evidence type="ECO:0000256" key="6">
    <source>
        <dbReference type="ARBA" id="ARBA00023212"/>
    </source>
</evidence>
<reference evidence="16" key="1">
    <citation type="submission" date="2025-08" db="UniProtKB">
        <authorList>
            <consortium name="RefSeq"/>
        </authorList>
    </citation>
    <scope>IDENTIFICATION</scope>
    <source>
        <tissue evidence="16">Spleen</tissue>
    </source>
</reference>
<dbReference type="CTD" id="5775"/>
<dbReference type="AlphaFoldDB" id="A0A6P5IIW0"/>
<evidence type="ECO:0000259" key="13">
    <source>
        <dbReference type="PROSITE" id="PS50057"/>
    </source>
</evidence>